<dbReference type="eggNOG" id="KOG0017">
    <property type="taxonomic scope" value="Eukaryota"/>
</dbReference>
<organism evidence="3 4">
    <name type="scientific">Amborella trichopoda</name>
    <dbReference type="NCBI Taxonomy" id="13333"/>
    <lineage>
        <taxon>Eukaryota</taxon>
        <taxon>Viridiplantae</taxon>
        <taxon>Streptophyta</taxon>
        <taxon>Embryophyta</taxon>
        <taxon>Tracheophyta</taxon>
        <taxon>Spermatophyta</taxon>
        <taxon>Magnoliopsida</taxon>
        <taxon>Amborellales</taxon>
        <taxon>Amborellaceae</taxon>
        <taxon>Amborella</taxon>
    </lineage>
</organism>
<accession>W1NDS3</accession>
<dbReference type="HOGENOM" id="CLU_1490976_0_0_1"/>
<feature type="region of interest" description="Disordered" evidence="1">
    <location>
        <begin position="1"/>
        <end position="22"/>
    </location>
</feature>
<protein>
    <recommendedName>
        <fullName evidence="2">Retrotransposon gag domain-containing protein</fullName>
    </recommendedName>
</protein>
<evidence type="ECO:0000259" key="2">
    <source>
        <dbReference type="Pfam" id="PF03732"/>
    </source>
</evidence>
<evidence type="ECO:0000313" key="4">
    <source>
        <dbReference type="Proteomes" id="UP000017836"/>
    </source>
</evidence>
<keyword evidence="4" id="KW-1185">Reference proteome</keyword>
<proteinExistence type="predicted"/>
<feature type="compositionally biased region" description="Basic and acidic residues" evidence="1">
    <location>
        <begin position="12"/>
        <end position="22"/>
    </location>
</feature>
<sequence length="181" mass="21363">MSTSYMSLVEASQEKGTSEKLHTKDRLTKLEERVDELETYLEVVEELTSCLLKRLNKNSRSGATTLRWCKRHNLTGDAKLWWRTRYEDVQSRPCKIDTWEDLKRELKTQFLPPNVESLSWKSLKKLKQTGSIRDYVKQFSTLMLDIRDMTKKDKLSYFLDGLQLWPEAELQRRLVQDLASA</sequence>
<dbReference type="Pfam" id="PF03732">
    <property type="entry name" value="Retrotrans_gag"/>
    <property type="match status" value="1"/>
</dbReference>
<dbReference type="AlphaFoldDB" id="W1NDS3"/>
<dbReference type="InterPro" id="IPR005162">
    <property type="entry name" value="Retrotrans_gag_dom"/>
</dbReference>
<evidence type="ECO:0000313" key="3">
    <source>
        <dbReference type="EMBL" id="ERM93877.1"/>
    </source>
</evidence>
<dbReference type="Proteomes" id="UP000017836">
    <property type="component" value="Unassembled WGS sequence"/>
</dbReference>
<feature type="domain" description="Retrotransposon gag" evidence="2">
    <location>
        <begin position="72"/>
        <end position="163"/>
    </location>
</feature>
<dbReference type="Gramene" id="ERM93877">
    <property type="protein sequence ID" value="ERM93877"/>
    <property type="gene ID" value="AMTR_s00139p00059080"/>
</dbReference>
<gene>
    <name evidence="3" type="ORF">AMTR_s00139p00059080</name>
</gene>
<name>W1NDS3_AMBTC</name>
<dbReference type="EMBL" id="KI397552">
    <property type="protein sequence ID" value="ERM93877.1"/>
    <property type="molecule type" value="Genomic_DNA"/>
</dbReference>
<reference evidence="4" key="1">
    <citation type="journal article" date="2013" name="Science">
        <title>The Amborella genome and the evolution of flowering plants.</title>
        <authorList>
            <consortium name="Amborella Genome Project"/>
        </authorList>
    </citation>
    <scope>NUCLEOTIDE SEQUENCE [LARGE SCALE GENOMIC DNA]</scope>
</reference>
<evidence type="ECO:0000256" key="1">
    <source>
        <dbReference type="SAM" id="MobiDB-lite"/>
    </source>
</evidence>